<dbReference type="InterPro" id="IPR027417">
    <property type="entry name" value="P-loop_NTPase"/>
</dbReference>
<dbReference type="Pfam" id="PF00005">
    <property type="entry name" value="ABC_tran"/>
    <property type="match status" value="1"/>
</dbReference>
<accession>A0ABN2NHG6</accession>
<dbReference type="InterPro" id="IPR003593">
    <property type="entry name" value="AAA+_ATPase"/>
</dbReference>
<dbReference type="InterPro" id="IPR017871">
    <property type="entry name" value="ABC_transporter-like_CS"/>
</dbReference>
<comment type="caution">
    <text evidence="8">The sequence shown here is derived from an EMBL/GenBank/DDBJ whole genome shotgun (WGS) entry which is preliminary data.</text>
</comment>
<keyword evidence="5" id="KW-1278">Translocase</keyword>
<evidence type="ECO:0000256" key="1">
    <source>
        <dbReference type="ARBA" id="ARBA00022448"/>
    </source>
</evidence>
<gene>
    <name evidence="8" type="ORF">GCM10009836_54230</name>
</gene>
<evidence type="ECO:0000313" key="9">
    <source>
        <dbReference type="Proteomes" id="UP001500449"/>
    </source>
</evidence>
<keyword evidence="4 8" id="KW-0067">ATP-binding</keyword>
<proteinExistence type="predicted"/>
<evidence type="ECO:0000256" key="2">
    <source>
        <dbReference type="ARBA" id="ARBA00022475"/>
    </source>
</evidence>
<keyword evidence="3" id="KW-0547">Nucleotide-binding</keyword>
<dbReference type="InterPro" id="IPR047641">
    <property type="entry name" value="ABC_transpr_MalK/UgpC-like"/>
</dbReference>
<dbReference type="Pfam" id="PF08402">
    <property type="entry name" value="TOBE_2"/>
    <property type="match status" value="1"/>
</dbReference>
<dbReference type="GO" id="GO:0005524">
    <property type="term" value="F:ATP binding"/>
    <property type="evidence" value="ECO:0007669"/>
    <property type="project" value="UniProtKB-KW"/>
</dbReference>
<dbReference type="Proteomes" id="UP001500449">
    <property type="component" value="Unassembled WGS sequence"/>
</dbReference>
<reference evidence="8 9" key="1">
    <citation type="journal article" date="2019" name="Int. J. Syst. Evol. Microbiol.">
        <title>The Global Catalogue of Microorganisms (GCM) 10K type strain sequencing project: providing services to taxonomists for standard genome sequencing and annotation.</title>
        <authorList>
            <consortium name="The Broad Institute Genomics Platform"/>
            <consortium name="The Broad Institute Genome Sequencing Center for Infectious Disease"/>
            <person name="Wu L."/>
            <person name="Ma J."/>
        </authorList>
    </citation>
    <scope>NUCLEOTIDE SEQUENCE [LARGE SCALE GENOMIC DNA]</scope>
    <source>
        <strain evidence="8 9">JCM 16009</strain>
    </source>
</reference>
<dbReference type="InterPro" id="IPR003439">
    <property type="entry name" value="ABC_transporter-like_ATP-bd"/>
</dbReference>
<keyword evidence="1" id="KW-0813">Transport</keyword>
<dbReference type="Gene3D" id="3.40.50.300">
    <property type="entry name" value="P-loop containing nucleotide triphosphate hydrolases"/>
    <property type="match status" value="1"/>
</dbReference>
<dbReference type="PROSITE" id="PS00211">
    <property type="entry name" value="ABC_TRANSPORTER_1"/>
    <property type="match status" value="1"/>
</dbReference>
<dbReference type="PANTHER" id="PTHR43875">
    <property type="entry name" value="MALTODEXTRIN IMPORT ATP-BINDING PROTEIN MSMX"/>
    <property type="match status" value="1"/>
</dbReference>
<evidence type="ECO:0000313" key="8">
    <source>
        <dbReference type="EMBL" id="GAA1866949.1"/>
    </source>
</evidence>
<evidence type="ECO:0000256" key="5">
    <source>
        <dbReference type="ARBA" id="ARBA00022967"/>
    </source>
</evidence>
<dbReference type="InterPro" id="IPR008995">
    <property type="entry name" value="Mo/tungstate-bd_C_term_dom"/>
</dbReference>
<keyword evidence="2" id="KW-1003">Cell membrane</keyword>
<dbReference type="InterPro" id="IPR013611">
    <property type="entry name" value="Transp-assoc_OB_typ2"/>
</dbReference>
<name>A0ABN2NHG6_9PSEU</name>
<evidence type="ECO:0000256" key="4">
    <source>
        <dbReference type="ARBA" id="ARBA00022840"/>
    </source>
</evidence>
<dbReference type="SUPFAM" id="SSF52540">
    <property type="entry name" value="P-loop containing nucleoside triphosphate hydrolases"/>
    <property type="match status" value="1"/>
</dbReference>
<feature type="domain" description="ABC transporter" evidence="7">
    <location>
        <begin position="15"/>
        <end position="255"/>
    </location>
</feature>
<dbReference type="SMART" id="SM00382">
    <property type="entry name" value="AAA"/>
    <property type="match status" value="1"/>
</dbReference>
<dbReference type="SUPFAM" id="SSF50331">
    <property type="entry name" value="MOP-like"/>
    <property type="match status" value="1"/>
</dbReference>
<sequence length="378" mass="41216">MTDTAIRETAATTAVRIEGLGKTYGRRRRQVTALHGIDLEIRRGELLVLLGPSGCGKSTMLRCLAGLEHPSGGRIELAGTPVWDAATGLHLGPDARDIGLVFQTYVLWPHMTVRQNVEYPLRARRRTDLLRDGAVDRVLDLVDCTHLADRYPGQLSGGQQQRIALARALVADPALLLLDEPLSNLDALLRTSLRAQLREVHRRVGYTGVYVTHDQVEALGLGDRIAVMEAGRIAQIATPRELFERPASEYVADFLGVRNTVHVRATGRTAELTGDGVHARLGAPVDAGEYTLFFRPESVALHRDEPARPATGAVVTGGRVTEVMYGGTDVDVVVAVGDRRLHARLRTSADLPGEGDRVTVVVPADGLLLYDRDHRLVR</sequence>
<protein>
    <submittedName>
        <fullName evidence="8">ABC transporter ATP-binding protein</fullName>
    </submittedName>
</protein>
<organism evidence="8 9">
    <name type="scientific">Pseudonocardia ailaonensis</name>
    <dbReference type="NCBI Taxonomy" id="367279"/>
    <lineage>
        <taxon>Bacteria</taxon>
        <taxon>Bacillati</taxon>
        <taxon>Actinomycetota</taxon>
        <taxon>Actinomycetes</taxon>
        <taxon>Pseudonocardiales</taxon>
        <taxon>Pseudonocardiaceae</taxon>
        <taxon>Pseudonocardia</taxon>
    </lineage>
</organism>
<keyword evidence="6" id="KW-0472">Membrane</keyword>
<dbReference type="PROSITE" id="PS50893">
    <property type="entry name" value="ABC_TRANSPORTER_2"/>
    <property type="match status" value="1"/>
</dbReference>
<evidence type="ECO:0000259" key="7">
    <source>
        <dbReference type="PROSITE" id="PS50893"/>
    </source>
</evidence>
<dbReference type="RefSeq" id="WP_344423015.1">
    <property type="nucleotide sequence ID" value="NZ_BAAAQK010000022.1"/>
</dbReference>
<evidence type="ECO:0000256" key="6">
    <source>
        <dbReference type="ARBA" id="ARBA00023136"/>
    </source>
</evidence>
<evidence type="ECO:0000256" key="3">
    <source>
        <dbReference type="ARBA" id="ARBA00022741"/>
    </source>
</evidence>
<keyword evidence="9" id="KW-1185">Reference proteome</keyword>
<dbReference type="EMBL" id="BAAAQK010000022">
    <property type="protein sequence ID" value="GAA1866949.1"/>
    <property type="molecule type" value="Genomic_DNA"/>
</dbReference>
<dbReference type="PANTHER" id="PTHR43875:SF15">
    <property type="entry name" value="TREHALOSE IMPORT ATP-BINDING PROTEIN SUGC"/>
    <property type="match status" value="1"/>
</dbReference>